<name>A0A540K9C6_MALBA</name>
<evidence type="ECO:0000313" key="3">
    <source>
        <dbReference type="Proteomes" id="UP000315295"/>
    </source>
</evidence>
<evidence type="ECO:0000313" key="2">
    <source>
        <dbReference type="EMBL" id="TQD70837.1"/>
    </source>
</evidence>
<dbReference type="AlphaFoldDB" id="A0A540K9C6"/>
<keyword evidence="3" id="KW-1185">Reference proteome</keyword>
<reference evidence="2 3" key="1">
    <citation type="journal article" date="2019" name="G3 (Bethesda)">
        <title>Sequencing of a Wild Apple (Malus baccata) Genome Unravels the Differences Between Cultivated and Wild Apple Species Regarding Disease Resistance and Cold Tolerance.</title>
        <authorList>
            <person name="Chen X."/>
        </authorList>
    </citation>
    <scope>NUCLEOTIDE SEQUENCE [LARGE SCALE GENOMIC DNA]</scope>
    <source>
        <strain evidence="3">cv. Shandingzi</strain>
        <tissue evidence="2">Leaves</tissue>
    </source>
</reference>
<gene>
    <name evidence="2" type="ORF">C1H46_043619</name>
</gene>
<feature type="region of interest" description="Disordered" evidence="1">
    <location>
        <begin position="1"/>
        <end position="21"/>
    </location>
</feature>
<organism evidence="2 3">
    <name type="scientific">Malus baccata</name>
    <name type="common">Siberian crab apple</name>
    <name type="synonym">Pyrus baccata</name>
    <dbReference type="NCBI Taxonomy" id="106549"/>
    <lineage>
        <taxon>Eukaryota</taxon>
        <taxon>Viridiplantae</taxon>
        <taxon>Streptophyta</taxon>
        <taxon>Embryophyta</taxon>
        <taxon>Tracheophyta</taxon>
        <taxon>Spermatophyta</taxon>
        <taxon>Magnoliopsida</taxon>
        <taxon>eudicotyledons</taxon>
        <taxon>Gunneridae</taxon>
        <taxon>Pentapetalae</taxon>
        <taxon>rosids</taxon>
        <taxon>fabids</taxon>
        <taxon>Rosales</taxon>
        <taxon>Rosaceae</taxon>
        <taxon>Amygdaloideae</taxon>
        <taxon>Maleae</taxon>
        <taxon>Malus</taxon>
    </lineage>
</organism>
<dbReference type="Proteomes" id="UP000315295">
    <property type="component" value="Unassembled WGS sequence"/>
</dbReference>
<comment type="caution">
    <text evidence="2">The sequence shown here is derived from an EMBL/GenBank/DDBJ whole genome shotgun (WGS) entry which is preliminary data.</text>
</comment>
<proteinExistence type="predicted"/>
<dbReference type="EMBL" id="VIEB01001669">
    <property type="protein sequence ID" value="TQD70837.1"/>
    <property type="molecule type" value="Genomic_DNA"/>
</dbReference>
<feature type="compositionally biased region" description="Gly residues" evidence="1">
    <location>
        <begin position="8"/>
        <end position="21"/>
    </location>
</feature>
<protein>
    <submittedName>
        <fullName evidence="2">Uncharacterized protein</fullName>
    </submittedName>
</protein>
<sequence>MTYRSMGSGYGGKWGGGQGKAGRGEGCCGWEKDERGGVGRQWVFCRREAVAAGKRTREAWCGWEDRQRVFCGGEDSK</sequence>
<evidence type="ECO:0000256" key="1">
    <source>
        <dbReference type="SAM" id="MobiDB-lite"/>
    </source>
</evidence>
<accession>A0A540K9C6</accession>